<name>A0A378IA10_9GAMM</name>
<evidence type="ECO:0000313" key="1">
    <source>
        <dbReference type="EMBL" id="KTC75942.1"/>
    </source>
</evidence>
<evidence type="ECO:0000313" key="3">
    <source>
        <dbReference type="Proteomes" id="UP000054735"/>
    </source>
</evidence>
<dbReference type="AlphaFoldDB" id="A0A378IA10"/>
<dbReference type="Proteomes" id="UP000054735">
    <property type="component" value="Unassembled WGS sequence"/>
</dbReference>
<evidence type="ECO:0000313" key="2">
    <source>
        <dbReference type="EMBL" id="STX32068.1"/>
    </source>
</evidence>
<organism evidence="2 4">
    <name type="scientific">Legionella birminghamensis</name>
    <dbReference type="NCBI Taxonomy" id="28083"/>
    <lineage>
        <taxon>Bacteria</taxon>
        <taxon>Pseudomonadati</taxon>
        <taxon>Pseudomonadota</taxon>
        <taxon>Gammaproteobacteria</taxon>
        <taxon>Legionellales</taxon>
        <taxon>Legionellaceae</taxon>
        <taxon>Legionella</taxon>
    </lineage>
</organism>
<dbReference type="Proteomes" id="UP000255066">
    <property type="component" value="Unassembled WGS sequence"/>
</dbReference>
<evidence type="ECO:0000313" key="4">
    <source>
        <dbReference type="Proteomes" id="UP000255066"/>
    </source>
</evidence>
<dbReference type="RefSeq" id="WP_058522143.1">
    <property type="nucleotide sequence ID" value="NZ_CAAAHV010000029.1"/>
</dbReference>
<proteinExistence type="predicted"/>
<dbReference type="EMBL" id="UGNW01000001">
    <property type="protein sequence ID" value="STX32068.1"/>
    <property type="molecule type" value="Genomic_DNA"/>
</dbReference>
<accession>A0A378IA10</accession>
<dbReference type="EMBL" id="LNXT01000001">
    <property type="protein sequence ID" value="KTC75942.1"/>
    <property type="molecule type" value="Genomic_DNA"/>
</dbReference>
<reference evidence="2 4" key="2">
    <citation type="submission" date="2018-06" db="EMBL/GenBank/DDBJ databases">
        <authorList>
            <consortium name="Pathogen Informatics"/>
            <person name="Doyle S."/>
        </authorList>
    </citation>
    <scope>NUCLEOTIDE SEQUENCE [LARGE SCALE GENOMIC DNA]</scope>
    <source>
        <strain evidence="2 4">NCTC12437</strain>
    </source>
</reference>
<reference evidence="1 3" key="1">
    <citation type="submission" date="2015-11" db="EMBL/GenBank/DDBJ databases">
        <title>Genomic analysis of 38 Legionella species identifies large and diverse effector repertoires.</title>
        <authorList>
            <person name="Burstein D."/>
            <person name="Amaro F."/>
            <person name="Zusman T."/>
            <person name="Lifshitz Z."/>
            <person name="Cohen O."/>
            <person name="Gilbert J.A."/>
            <person name="Pupko T."/>
            <person name="Shuman H.A."/>
            <person name="Segal G."/>
        </authorList>
    </citation>
    <scope>NUCLEOTIDE SEQUENCE [LARGE SCALE GENOMIC DNA]</scope>
    <source>
        <strain evidence="1 3">CDC#1407-AL-14</strain>
    </source>
</reference>
<keyword evidence="3" id="KW-1185">Reference proteome</keyword>
<sequence>MNRFILGLIPFAVFTTCYADNDVSSISGSKNKNILLYFNGAPEANTGTPAPKWKSFNDWCGTTCFPTTMFPLTDPVTNKTVGTARVWGKDMNISADGDTLCFTEFIEYKLSDGVIYTLGRQAGTCGTFMDATLVPPISVKEPGVEELAGGGDGDIVGGEGKFAKIKGTYNDRVFVEFMNRSTIVYYDALFFNLMISK</sequence>
<gene>
    <name evidence="1" type="ORF">Lbir_0011</name>
    <name evidence="2" type="ORF">NCTC12437_01846</name>
</gene>
<protein>
    <submittedName>
        <fullName evidence="2">Uncharacterized protein</fullName>
    </submittedName>
</protein>